<feature type="region of interest" description="Disordered" evidence="1">
    <location>
        <begin position="195"/>
        <end position="228"/>
    </location>
</feature>
<evidence type="ECO:0000259" key="2">
    <source>
        <dbReference type="Pfam" id="PF03886"/>
    </source>
</evidence>
<dbReference type="EMBL" id="FNJJ01000005">
    <property type="protein sequence ID" value="SDP76053.1"/>
    <property type="molecule type" value="Genomic_DNA"/>
</dbReference>
<dbReference type="InterPro" id="IPR005586">
    <property type="entry name" value="ABC_trans_aux"/>
</dbReference>
<dbReference type="SUPFAM" id="SSF159594">
    <property type="entry name" value="XCC0632-like"/>
    <property type="match status" value="1"/>
</dbReference>
<evidence type="ECO:0000313" key="4">
    <source>
        <dbReference type="Proteomes" id="UP000199460"/>
    </source>
</evidence>
<gene>
    <name evidence="3" type="ORF">SAMN05216213_105267</name>
</gene>
<feature type="compositionally biased region" description="Low complexity" evidence="1">
    <location>
        <begin position="211"/>
        <end position="220"/>
    </location>
</feature>
<proteinExistence type="predicted"/>
<protein>
    <recommendedName>
        <fullName evidence="2">ABC-type transport auxiliary lipoprotein component domain-containing protein</fullName>
    </recommendedName>
</protein>
<accession>A0A1H0VCG7</accession>
<evidence type="ECO:0000256" key="1">
    <source>
        <dbReference type="SAM" id="MobiDB-lite"/>
    </source>
</evidence>
<sequence length="241" mass="26119">MTVVRPLALLLTALLMLSGCGLLQQQKPVPLYQLDSGEAVTPTRDNGVTVLVGPISVADYLRQQHLLQRQADGSLVAAQNARWASGLANDIDQQMLRQLAWRLDSQRLVLAPAAPGFSADAQVMLTITRLDSGPTQPAVLEAQWRLLDRRGQLRDSRLIRLEEAHGGPLAEQVKAQSTLLQRLAAELAVAIQPVAAADEPTPEPPRKKPPVAKAKPQEPATAGPKIPVAEPIKIDTEVFRF</sequence>
<dbReference type="Gene3D" id="3.40.50.10610">
    <property type="entry name" value="ABC-type transport auxiliary lipoprotein component"/>
    <property type="match status" value="1"/>
</dbReference>
<organism evidence="3 4">
    <name type="scientific">Ectopseudomonas guguanensis</name>
    <dbReference type="NCBI Taxonomy" id="1198456"/>
    <lineage>
        <taxon>Bacteria</taxon>
        <taxon>Pseudomonadati</taxon>
        <taxon>Pseudomonadota</taxon>
        <taxon>Gammaproteobacteria</taxon>
        <taxon>Pseudomonadales</taxon>
        <taxon>Pseudomonadaceae</taxon>
        <taxon>Ectopseudomonas</taxon>
    </lineage>
</organism>
<feature type="domain" description="ABC-type transport auxiliary lipoprotein component" evidence="2">
    <location>
        <begin position="32"/>
        <end position="188"/>
    </location>
</feature>
<name>A0A1H0VCG7_9GAMM</name>
<reference evidence="4" key="1">
    <citation type="submission" date="2016-10" db="EMBL/GenBank/DDBJ databases">
        <authorList>
            <person name="Varghese N."/>
            <person name="Submissions S."/>
        </authorList>
    </citation>
    <scope>NUCLEOTIDE SEQUENCE [LARGE SCALE GENOMIC DNA]</scope>
    <source>
        <strain evidence="4">JCM 18416</strain>
    </source>
</reference>
<dbReference type="PROSITE" id="PS51257">
    <property type="entry name" value="PROKAR_LIPOPROTEIN"/>
    <property type="match status" value="1"/>
</dbReference>
<dbReference type="Pfam" id="PF03886">
    <property type="entry name" value="ABC_trans_aux"/>
    <property type="match status" value="1"/>
</dbReference>
<dbReference type="Proteomes" id="UP000199460">
    <property type="component" value="Unassembled WGS sequence"/>
</dbReference>
<keyword evidence="4" id="KW-1185">Reference proteome</keyword>
<evidence type="ECO:0000313" key="3">
    <source>
        <dbReference type="EMBL" id="SDP76053.1"/>
    </source>
</evidence>
<dbReference type="AlphaFoldDB" id="A0A1H0VCG7"/>